<reference evidence="1" key="1">
    <citation type="submission" date="2014-05" db="EMBL/GenBank/DDBJ databases">
        <title>Genome sequence of Mycobacterium aromaticivorans strain JS19b1T (= DSM 45407T).</title>
        <authorList>
            <person name="Kwak Y."/>
            <person name="Park G.-S."/>
            <person name="Li Q.X."/>
            <person name="Lee S.-E."/>
            <person name="Shin J.-H."/>
        </authorList>
    </citation>
    <scope>NUCLEOTIDE SEQUENCE [LARGE SCALE GENOMIC DNA]</scope>
    <source>
        <strain evidence="1">JS19b1</strain>
    </source>
</reference>
<dbReference type="SUPFAM" id="SSF54593">
    <property type="entry name" value="Glyoxalase/Bleomycin resistance protein/Dihydroxybiphenyl dioxygenase"/>
    <property type="match status" value="1"/>
</dbReference>
<comment type="caution">
    <text evidence="1">The sequence shown here is derived from an EMBL/GenBank/DDBJ whole genome shotgun (WGS) entry which is preliminary data.</text>
</comment>
<accession>A0A064CED9</accession>
<dbReference type="eggNOG" id="COG3324">
    <property type="taxonomic scope" value="Bacteria"/>
</dbReference>
<dbReference type="STRING" id="1440774.Y900_008485"/>
<dbReference type="Proteomes" id="UP000022835">
    <property type="component" value="Unassembled WGS sequence"/>
</dbReference>
<keyword evidence="2" id="KW-1185">Reference proteome</keyword>
<dbReference type="OrthoDB" id="5181113at2"/>
<organism evidence="1 2">
    <name type="scientific">Mycolicibacterium aromaticivorans JS19b1 = JCM 16368</name>
    <dbReference type="NCBI Taxonomy" id="1440774"/>
    <lineage>
        <taxon>Bacteria</taxon>
        <taxon>Bacillati</taxon>
        <taxon>Actinomycetota</taxon>
        <taxon>Actinomycetes</taxon>
        <taxon>Mycobacteriales</taxon>
        <taxon>Mycobacteriaceae</taxon>
        <taxon>Mycolicibacterium</taxon>
    </lineage>
</organism>
<evidence type="ECO:0000313" key="2">
    <source>
        <dbReference type="Proteomes" id="UP000022835"/>
    </source>
</evidence>
<sequence>MTVAIEELQVADSSDSWRSAGFTVDDDAVCRIGSLRVRLLGQGSGIVGWSLRGVPADGHIDGIPTSATEIPAPEPAAHPNGVTEIDHVVLLSPNLSRTVSSLSDIGLQPRRERDAELGGQPMRQIFFRLGPVILEVVGSPSATAGGPSSLWGITYVVTDIDATAAFFGDHALRVKDAVQPGRRITTLKHRDLGMSVRTAMISPPILGA</sequence>
<gene>
    <name evidence="1" type="ORF">Y900_008485</name>
</gene>
<dbReference type="AlphaFoldDB" id="A0A064CED9"/>
<evidence type="ECO:0000313" key="1">
    <source>
        <dbReference type="EMBL" id="KDE98984.1"/>
    </source>
</evidence>
<protein>
    <submittedName>
        <fullName evidence="1">Glyoxalase</fullName>
    </submittedName>
</protein>
<dbReference type="Gene3D" id="3.10.180.10">
    <property type="entry name" value="2,3-Dihydroxybiphenyl 1,2-Dioxygenase, domain 1"/>
    <property type="match status" value="1"/>
</dbReference>
<dbReference type="EMBL" id="JALN02000001">
    <property type="protein sequence ID" value="KDE98984.1"/>
    <property type="molecule type" value="Genomic_DNA"/>
</dbReference>
<dbReference type="InterPro" id="IPR029068">
    <property type="entry name" value="Glyas_Bleomycin-R_OHBP_Dase"/>
</dbReference>
<proteinExistence type="predicted"/>
<name>A0A064CED9_9MYCO</name>
<dbReference type="RefSeq" id="WP_036341123.1">
    <property type="nucleotide sequence ID" value="NZ_JALN02000001.1"/>
</dbReference>